<dbReference type="InterPro" id="IPR024078">
    <property type="entry name" value="LmbE-like_dom_sf"/>
</dbReference>
<protein>
    <submittedName>
        <fullName evidence="2">PIG-L family deacetylase</fullName>
    </submittedName>
</protein>
<dbReference type="EMBL" id="BAAALT010000008">
    <property type="protein sequence ID" value="GAA1785439.1"/>
    <property type="molecule type" value="Genomic_DNA"/>
</dbReference>
<dbReference type="Gene3D" id="3.40.50.10320">
    <property type="entry name" value="LmbE-like"/>
    <property type="match status" value="1"/>
</dbReference>
<comment type="caution">
    <text evidence="2">The sequence shown here is derived from an EMBL/GenBank/DDBJ whole genome shotgun (WGS) entry which is preliminary data.</text>
</comment>
<proteinExistence type="predicted"/>
<organism evidence="2 3">
    <name type="scientific">Luedemannella flava</name>
    <dbReference type="NCBI Taxonomy" id="349316"/>
    <lineage>
        <taxon>Bacteria</taxon>
        <taxon>Bacillati</taxon>
        <taxon>Actinomycetota</taxon>
        <taxon>Actinomycetes</taxon>
        <taxon>Micromonosporales</taxon>
        <taxon>Micromonosporaceae</taxon>
        <taxon>Luedemannella</taxon>
    </lineage>
</organism>
<dbReference type="SUPFAM" id="SSF102588">
    <property type="entry name" value="LmbE-like"/>
    <property type="match status" value="1"/>
</dbReference>
<gene>
    <name evidence="2" type="ORF">GCM10009682_04350</name>
</gene>
<name>A0ABN2LEH2_9ACTN</name>
<sequence length="245" mass="26337">MCFPPSAAALTDVTRALGVFAHPDDVDFGAAGTIAGWVDAGIDVTYVIVTRGDAGGFDDTPREHIPAIREAEQRAAASVVGVKTVEFLDGYADGTVTASLGLRRDIIAAIRRHRPDRVITNSPLRRWDRIAGPSHPDHLAVGEATTCAIYPDARNPFAYPELLSEHGLQPWTVREVWYTAGPSPDHVVDITDTYDTKLAALRAHVSQTSHVDLDAILRHRLAETATAGGLGAGRLAEAFTVLRTE</sequence>
<dbReference type="Proteomes" id="UP001500218">
    <property type="component" value="Unassembled WGS sequence"/>
</dbReference>
<reference evidence="2 3" key="1">
    <citation type="journal article" date="2019" name="Int. J. Syst. Evol. Microbiol.">
        <title>The Global Catalogue of Microorganisms (GCM) 10K type strain sequencing project: providing services to taxonomists for standard genome sequencing and annotation.</title>
        <authorList>
            <consortium name="The Broad Institute Genomics Platform"/>
            <consortium name="The Broad Institute Genome Sequencing Center for Infectious Disease"/>
            <person name="Wu L."/>
            <person name="Ma J."/>
        </authorList>
    </citation>
    <scope>NUCLEOTIDE SEQUENCE [LARGE SCALE GENOMIC DNA]</scope>
    <source>
        <strain evidence="2 3">JCM 13250</strain>
    </source>
</reference>
<keyword evidence="3" id="KW-1185">Reference proteome</keyword>
<dbReference type="Pfam" id="PF02585">
    <property type="entry name" value="PIG-L"/>
    <property type="match status" value="1"/>
</dbReference>
<keyword evidence="1" id="KW-0862">Zinc</keyword>
<dbReference type="PANTHER" id="PTHR12993">
    <property type="entry name" value="N-ACETYLGLUCOSAMINYL-PHOSPHATIDYLINOSITOL DE-N-ACETYLASE-RELATED"/>
    <property type="match status" value="1"/>
</dbReference>
<dbReference type="PANTHER" id="PTHR12993:SF28">
    <property type="entry name" value="LMBE FAMILY PROTEIN"/>
    <property type="match status" value="1"/>
</dbReference>
<evidence type="ECO:0000313" key="3">
    <source>
        <dbReference type="Proteomes" id="UP001500218"/>
    </source>
</evidence>
<evidence type="ECO:0000256" key="1">
    <source>
        <dbReference type="ARBA" id="ARBA00022833"/>
    </source>
</evidence>
<dbReference type="RefSeq" id="WP_344125617.1">
    <property type="nucleotide sequence ID" value="NZ_BAAALT010000008.1"/>
</dbReference>
<evidence type="ECO:0000313" key="2">
    <source>
        <dbReference type="EMBL" id="GAA1785439.1"/>
    </source>
</evidence>
<accession>A0ABN2LEH2</accession>
<dbReference type="InterPro" id="IPR003737">
    <property type="entry name" value="GlcNAc_PI_deacetylase-related"/>
</dbReference>